<organism evidence="7 8">
    <name type="scientific">Coptotermes formosanus</name>
    <name type="common">Formosan subterranean termite</name>
    <dbReference type="NCBI Taxonomy" id="36987"/>
    <lineage>
        <taxon>Eukaryota</taxon>
        <taxon>Metazoa</taxon>
        <taxon>Ecdysozoa</taxon>
        <taxon>Arthropoda</taxon>
        <taxon>Hexapoda</taxon>
        <taxon>Insecta</taxon>
        <taxon>Pterygota</taxon>
        <taxon>Neoptera</taxon>
        <taxon>Polyneoptera</taxon>
        <taxon>Dictyoptera</taxon>
        <taxon>Blattodea</taxon>
        <taxon>Blattoidea</taxon>
        <taxon>Termitoidae</taxon>
        <taxon>Rhinotermitidae</taxon>
        <taxon>Coptotermes</taxon>
    </lineage>
</organism>
<keyword evidence="2" id="KW-0963">Cytoplasm</keyword>
<feature type="region of interest" description="Disordered" evidence="5">
    <location>
        <begin position="174"/>
        <end position="601"/>
    </location>
</feature>
<feature type="compositionally biased region" description="Polar residues" evidence="5">
    <location>
        <begin position="800"/>
        <end position="810"/>
    </location>
</feature>
<accession>A0A6L2PVD7</accession>
<dbReference type="InParanoid" id="A0A6L2PVD7"/>
<dbReference type="InterPro" id="IPR051185">
    <property type="entry name" value="ASPM"/>
</dbReference>
<keyword evidence="3" id="KW-0677">Repeat</keyword>
<dbReference type="SMART" id="SM00015">
    <property type="entry name" value="IQ"/>
    <property type="match status" value="7"/>
</dbReference>
<dbReference type="PROSITE" id="PS50096">
    <property type="entry name" value="IQ"/>
    <property type="match status" value="7"/>
</dbReference>
<feature type="compositionally biased region" description="Polar residues" evidence="5">
    <location>
        <begin position="325"/>
        <end position="340"/>
    </location>
</feature>
<feature type="region of interest" description="Disordered" evidence="5">
    <location>
        <begin position="1246"/>
        <end position="1335"/>
    </location>
</feature>
<feature type="region of interest" description="Disordered" evidence="5">
    <location>
        <begin position="1636"/>
        <end position="1676"/>
    </location>
</feature>
<dbReference type="Pfam" id="PF02197">
    <property type="entry name" value="RIIa"/>
    <property type="match status" value="1"/>
</dbReference>
<feature type="compositionally biased region" description="Polar residues" evidence="5">
    <location>
        <begin position="990"/>
        <end position="1000"/>
    </location>
</feature>
<evidence type="ECO:0000313" key="7">
    <source>
        <dbReference type="EMBL" id="GFG36583.1"/>
    </source>
</evidence>
<dbReference type="InterPro" id="IPR047579">
    <property type="entry name" value="DD_CABYR_SP17"/>
</dbReference>
<dbReference type="GO" id="GO:0007051">
    <property type="term" value="P:spindle organization"/>
    <property type="evidence" value="ECO:0007669"/>
    <property type="project" value="TreeGrafter"/>
</dbReference>
<evidence type="ECO:0000256" key="2">
    <source>
        <dbReference type="ARBA" id="ARBA00022490"/>
    </source>
</evidence>
<dbReference type="PANTHER" id="PTHR22706">
    <property type="entry name" value="ASSEMBLY FACTOR FOR SPINDLE MICROTUBULES"/>
    <property type="match status" value="1"/>
</dbReference>
<feature type="compositionally biased region" description="Polar residues" evidence="5">
    <location>
        <begin position="1566"/>
        <end position="1578"/>
    </location>
</feature>
<dbReference type="SUPFAM" id="SSF47391">
    <property type="entry name" value="Dimerization-anchoring domain of cAMP-dependent PK regulatory subunit"/>
    <property type="match status" value="1"/>
</dbReference>
<dbReference type="Pfam" id="PF00612">
    <property type="entry name" value="IQ"/>
    <property type="match status" value="7"/>
</dbReference>
<keyword evidence="4" id="KW-0112">Calmodulin-binding</keyword>
<dbReference type="InterPro" id="IPR003117">
    <property type="entry name" value="cAMP_dep_PK_reg_su_I/II_a/b"/>
</dbReference>
<dbReference type="InterPro" id="IPR027417">
    <property type="entry name" value="P-loop_NTPase"/>
</dbReference>
<evidence type="ECO:0000256" key="4">
    <source>
        <dbReference type="ARBA" id="ARBA00022860"/>
    </source>
</evidence>
<feature type="compositionally biased region" description="Acidic residues" evidence="5">
    <location>
        <begin position="419"/>
        <end position="436"/>
    </location>
</feature>
<feature type="region of interest" description="Disordered" evidence="5">
    <location>
        <begin position="1563"/>
        <end position="1585"/>
    </location>
</feature>
<dbReference type="PANTHER" id="PTHR22706:SF1">
    <property type="entry name" value="ASSEMBLY FACTOR FOR SPINDLE MICROTUBULES"/>
    <property type="match status" value="1"/>
</dbReference>
<feature type="compositionally biased region" description="Basic and acidic residues" evidence="5">
    <location>
        <begin position="517"/>
        <end position="528"/>
    </location>
</feature>
<feature type="compositionally biased region" description="Polar residues" evidence="5">
    <location>
        <begin position="1075"/>
        <end position="1086"/>
    </location>
</feature>
<evidence type="ECO:0000256" key="5">
    <source>
        <dbReference type="SAM" id="MobiDB-lite"/>
    </source>
</evidence>
<feature type="compositionally biased region" description="Polar residues" evidence="5">
    <location>
        <begin position="271"/>
        <end position="280"/>
    </location>
</feature>
<feature type="compositionally biased region" description="Basic and acidic residues" evidence="5">
    <location>
        <begin position="306"/>
        <end position="320"/>
    </location>
</feature>
<dbReference type="SMART" id="SM00394">
    <property type="entry name" value="RIIa"/>
    <property type="match status" value="1"/>
</dbReference>
<feature type="region of interest" description="Disordered" evidence="5">
    <location>
        <begin position="828"/>
        <end position="1161"/>
    </location>
</feature>
<dbReference type="Proteomes" id="UP000502823">
    <property type="component" value="Unassembled WGS sequence"/>
</dbReference>
<feature type="compositionally biased region" description="Polar residues" evidence="5">
    <location>
        <begin position="967"/>
        <end position="978"/>
    </location>
</feature>
<reference evidence="8" key="1">
    <citation type="submission" date="2020-01" db="EMBL/GenBank/DDBJ databases">
        <title>Draft genome sequence of the Termite Coptotermes fromosanus.</title>
        <authorList>
            <person name="Itakura S."/>
            <person name="Yosikawa Y."/>
            <person name="Umezawa K."/>
        </authorList>
    </citation>
    <scope>NUCLEOTIDE SEQUENCE [LARGE SCALE GENOMIC DNA]</scope>
</reference>
<dbReference type="Gene3D" id="1.20.890.10">
    <property type="entry name" value="cAMP-dependent protein kinase regulatory subunit, dimerization-anchoring domain"/>
    <property type="match status" value="1"/>
</dbReference>
<feature type="region of interest" description="Disordered" evidence="5">
    <location>
        <begin position="614"/>
        <end position="661"/>
    </location>
</feature>
<feature type="compositionally biased region" description="Basic and acidic residues" evidence="5">
    <location>
        <begin position="1307"/>
        <end position="1318"/>
    </location>
</feature>
<evidence type="ECO:0000256" key="1">
    <source>
        <dbReference type="ARBA" id="ARBA00004496"/>
    </source>
</evidence>
<gene>
    <name evidence="7" type="ORF">Cfor_06196</name>
</gene>
<feature type="compositionally biased region" description="Polar residues" evidence="5">
    <location>
        <begin position="1355"/>
        <end position="1380"/>
    </location>
</feature>
<evidence type="ECO:0000256" key="3">
    <source>
        <dbReference type="ARBA" id="ARBA00022737"/>
    </source>
</evidence>
<feature type="region of interest" description="Disordered" evidence="5">
    <location>
        <begin position="776"/>
        <end position="811"/>
    </location>
</feature>
<dbReference type="FunFam" id="1.20.5.190:FF:000055">
    <property type="entry name" value="Putative microtubule-associated protein futsch"/>
    <property type="match status" value="2"/>
</dbReference>
<dbReference type="SUPFAM" id="SSF52540">
    <property type="entry name" value="P-loop containing nucleoside triphosphate hydrolases"/>
    <property type="match status" value="1"/>
</dbReference>
<comment type="caution">
    <text evidence="7">The sequence shown here is derived from an EMBL/GenBank/DDBJ whole genome shotgun (WGS) entry which is preliminary data.</text>
</comment>
<feature type="compositionally biased region" description="Polar residues" evidence="5">
    <location>
        <begin position="1026"/>
        <end position="1047"/>
    </location>
</feature>
<dbReference type="Gene3D" id="1.20.5.190">
    <property type="match status" value="4"/>
</dbReference>
<name>A0A6L2PVD7_COPFO</name>
<feature type="compositionally biased region" description="Polar residues" evidence="5">
    <location>
        <begin position="1094"/>
        <end position="1111"/>
    </location>
</feature>
<feature type="compositionally biased region" description="Basic and acidic residues" evidence="5">
    <location>
        <begin position="1135"/>
        <end position="1144"/>
    </location>
</feature>
<feature type="region of interest" description="Disordered" evidence="5">
    <location>
        <begin position="92"/>
        <end position="127"/>
    </location>
</feature>
<dbReference type="OrthoDB" id="5371837at2759"/>
<feature type="compositionally biased region" description="Polar residues" evidence="5">
    <location>
        <begin position="361"/>
        <end position="390"/>
    </location>
</feature>
<feature type="region of interest" description="Disordered" evidence="5">
    <location>
        <begin position="1182"/>
        <end position="1228"/>
    </location>
</feature>
<dbReference type="GO" id="GO:0005516">
    <property type="term" value="F:calmodulin binding"/>
    <property type="evidence" value="ECO:0007669"/>
    <property type="project" value="UniProtKB-KW"/>
</dbReference>
<feature type="compositionally biased region" description="Basic and acidic residues" evidence="5">
    <location>
        <begin position="243"/>
        <end position="265"/>
    </location>
</feature>
<dbReference type="GO" id="GO:0005737">
    <property type="term" value="C:cytoplasm"/>
    <property type="evidence" value="ECO:0007669"/>
    <property type="project" value="UniProtKB-SubCell"/>
</dbReference>
<dbReference type="GO" id="GO:0000922">
    <property type="term" value="C:spindle pole"/>
    <property type="evidence" value="ECO:0007669"/>
    <property type="project" value="TreeGrafter"/>
</dbReference>
<feature type="compositionally biased region" description="Basic and acidic residues" evidence="5">
    <location>
        <begin position="923"/>
        <end position="935"/>
    </location>
</feature>
<feature type="domain" description="RIIa" evidence="6">
    <location>
        <begin position="17"/>
        <end position="54"/>
    </location>
</feature>
<sequence>MNLTSQGPLFVRVTVPQGLDAALEGLAREVLKQQPRDIYWFAAQHFETLARLRDIGAHNAGLSPSSTHGSEKAGILQDPTDDVAVLVDQPEKEPLDVTDIQNEDEVNLTEKPNESAPEPNGTVKTEDGDAGKLIAVVTGTAAVVGAAATIGAVNINSEEKKELSEDGEITQSGIASVSESPAPALSQADTADITEDGDVKSPPSVKLEDEAAVVEAASRKSSTAGEAEENRSVSTPITQDTAKPNEEVQRELVPDDKLSTARLEDIPEQGTRPTSASQIVVNEEDGGSKPTSATVDGTIPNSASSVKEESVPEQKQDAEARSPTCVESSSSRPATSTEQGTEAKKDNRPFSTTESNKEPSRPTSSISPSKENADTATDASAFETVNSSPLTIDKNVDEPISGNEDTEITGNATVSVQEDKEEETMQAGSEADDTEVSETRPVALSIKEEDSRPASAEEFTKEEGSRPEVSIEDTVQVSEDGKRSPPFSASRAEEGIGNVTAEDREVSNEPAGSPLLKADELEGERIRIEIPSTAITTVDSQETEGSRPVDITESNKDGGTEQISAARANEEEGNGATEDIGVSQEPAVSPPPNANKLEPGESIFKNSQVDITEDFKETAGSRPVSVTESTKDEERKQVDATESAKEEERGPVNFGASNAEVSENSIGSLQVSAAELTTDEGFRPTSAAEEITVSEEKCVNAILSEKYEATRAGHAAENEDSDESAATKAISDSVQEEEIHPVIVGGPTKEAGSRPESVCEDAKKKGTELVTLENIQPSEVSVASGTKEEVSRPVSAVVPTESTNRPTSSIVEGVTVELGESKILLTNECNRSESSTEMTKEGNDTVTGVETTKEEAKSSVTKAESTTEEKGSMPLSVVSSMQEEGNKPLGVAGVMKEEGGGTANVSESIKEEDSGPVISVGSSKEERLESAKEESIPETALNATKEESRPDGLAESTTDGNRLVDLSGSTKGQDSRPTSIVEDDAGPAETLQSRQESASGSVIEEGTAPASYSTGNIENSEEQRGTRSLSESELTNEGYTPTSSVPNEESAVEEKTGVEVGTEDTEVAAELIEDIQTSNRQPVSTATEKEIAGTENQTSSEALTADNQQETENGKPVVEVENTSTPPSALLSDGAKFEVSKEASEQGGLASNSVAEKTESVELLTDSAQNRTDIIPSLDATVSAKEPGGDKETDVAAVEDSPIQDEEKPATENVGVEEPKKDETEEMNTAATIIQATYRGYQTRQALSKTTEKDEVPPSVTSHDILFGPPVQLFAPREETSVGRVSGSPETGEKQEEGENELAELQKPQECDEIRETQDGASDDATDAESSLSTAATKIQAGVRGFLARRHVHNMKTSNSTTAPSIGDSQQSLGDSITSQEVEDEGVHTSGSLETEIQKQHQVTIDDEIYQPQEETLKTERTEVQNRLSLDSQLQEKAQKLEVARSAVSFQSDRLPNEDEDRRVWETLHQQELDDAATKIQSNYRGYRMRRSLKREDAIQMPTTSTSTNTASSDVIPDPIRHSGEFHDMVVLPLSPEEEATDASAQSHVVTASSTPLLVDDDVKSSAGSQETDVTVPSQGGEVKMDETIDGTATEAATKIQSSYRGFKTRQDIKAANTAASKIQAGFRGYKVRKQLRENTMDNKNGPRSQVSRSQSANREMKVNEIPASDVEERSATKIQAGVRGYLVRKRRQTERDAAVKIQAGFRGYQARREVRARKQHQQNK</sequence>
<dbReference type="InterPro" id="IPR000048">
    <property type="entry name" value="IQ_motif_EF-hand-BS"/>
</dbReference>
<dbReference type="GO" id="GO:0000278">
    <property type="term" value="P:mitotic cell cycle"/>
    <property type="evidence" value="ECO:0007669"/>
    <property type="project" value="TreeGrafter"/>
</dbReference>
<dbReference type="CDD" id="cd12100">
    <property type="entry name" value="DD_CABYR_SP17"/>
    <property type="match status" value="1"/>
</dbReference>
<feature type="region of interest" description="Disordered" evidence="5">
    <location>
        <begin position="1355"/>
        <end position="1390"/>
    </location>
</feature>
<feature type="compositionally biased region" description="Polar residues" evidence="5">
    <location>
        <begin position="828"/>
        <end position="837"/>
    </location>
</feature>
<protein>
    <recommendedName>
        <fullName evidence="6">RIIa domain-containing protein</fullName>
    </recommendedName>
</protein>
<evidence type="ECO:0000313" key="8">
    <source>
        <dbReference type="Proteomes" id="UP000502823"/>
    </source>
</evidence>
<feature type="compositionally biased region" description="Polar residues" evidence="5">
    <location>
        <begin position="1642"/>
        <end position="1658"/>
    </location>
</feature>
<feature type="compositionally biased region" description="Basic and acidic residues" evidence="5">
    <location>
        <begin position="629"/>
        <end position="650"/>
    </location>
</feature>
<dbReference type="EMBL" id="BLKM01006251">
    <property type="protein sequence ID" value="GFG36583.1"/>
    <property type="molecule type" value="Genomic_DNA"/>
</dbReference>
<evidence type="ECO:0000259" key="6">
    <source>
        <dbReference type="SMART" id="SM00394"/>
    </source>
</evidence>
<feature type="compositionally biased region" description="Polar residues" evidence="5">
    <location>
        <begin position="232"/>
        <end position="242"/>
    </location>
</feature>
<feature type="compositionally biased region" description="Acidic residues" evidence="5">
    <location>
        <begin position="1061"/>
        <end position="1073"/>
    </location>
</feature>
<proteinExistence type="predicted"/>
<comment type="subcellular location">
    <subcellularLocation>
        <location evidence="1">Cytoplasm</location>
    </subcellularLocation>
</comment>
<keyword evidence="8" id="KW-1185">Reference proteome</keyword>
<dbReference type="GO" id="GO:0051295">
    <property type="term" value="P:establishment of meiotic spindle localization"/>
    <property type="evidence" value="ECO:0007669"/>
    <property type="project" value="TreeGrafter"/>
</dbReference>
<feature type="compositionally biased region" description="Polar residues" evidence="5">
    <location>
        <begin position="289"/>
        <end position="305"/>
    </location>
</feature>
<feature type="region of interest" description="Disordered" evidence="5">
    <location>
        <begin position="710"/>
        <end position="762"/>
    </location>
</feature>
<dbReference type="CDD" id="cd23767">
    <property type="entry name" value="IQCD"/>
    <property type="match status" value="5"/>
</dbReference>